<dbReference type="RefSeq" id="WP_089051379.1">
    <property type="nucleotide sequence ID" value="NZ_FXTV01000017.1"/>
</dbReference>
<reference evidence="1 2" key="1">
    <citation type="submission" date="2016-11" db="EMBL/GenBank/DDBJ databases">
        <title>Whole genomes of Flavobacteriaceae.</title>
        <authorList>
            <person name="Stine C."/>
            <person name="Li C."/>
            <person name="Tadesse D."/>
        </authorList>
    </citation>
    <scope>NUCLEOTIDE SEQUENCE [LARGE SCALE GENOMIC DNA]</scope>
    <source>
        <strain evidence="1 2">DSM 18292</strain>
    </source>
</reference>
<evidence type="ECO:0000313" key="1">
    <source>
        <dbReference type="EMBL" id="OXA85885.1"/>
    </source>
</evidence>
<organism evidence="1 2">
    <name type="scientific">Flavobacterium hercynium</name>
    <dbReference type="NCBI Taxonomy" id="387094"/>
    <lineage>
        <taxon>Bacteria</taxon>
        <taxon>Pseudomonadati</taxon>
        <taxon>Bacteroidota</taxon>
        <taxon>Flavobacteriia</taxon>
        <taxon>Flavobacteriales</taxon>
        <taxon>Flavobacteriaceae</taxon>
        <taxon>Flavobacterium</taxon>
    </lineage>
</organism>
<dbReference type="Proteomes" id="UP000198345">
    <property type="component" value="Unassembled WGS sequence"/>
</dbReference>
<comment type="caution">
    <text evidence="1">The sequence shown here is derived from an EMBL/GenBank/DDBJ whole genome shotgun (WGS) entry which is preliminary data.</text>
</comment>
<name>A0A226GVE4_9FLAO</name>
<sequence>MHKSYNYRDEYICYNDNGNVLYQENFGNDGTGYYKEFNNDTLFREGAIIKDKFVGMHIRKEFFHGRNPLIEQTFYNNDGHFFKVKLFGNLKDAIETKGDSIVYDYDKNKTKVTTFLKGTIITSQSYNDTILF</sequence>
<gene>
    <name evidence="1" type="ORF">B0A66_18680</name>
</gene>
<evidence type="ECO:0000313" key="2">
    <source>
        <dbReference type="Proteomes" id="UP000198345"/>
    </source>
</evidence>
<dbReference type="EMBL" id="MUGW01000046">
    <property type="protein sequence ID" value="OXA85885.1"/>
    <property type="molecule type" value="Genomic_DNA"/>
</dbReference>
<protein>
    <submittedName>
        <fullName evidence="1">Uncharacterized protein</fullName>
    </submittedName>
</protein>
<proteinExistence type="predicted"/>
<dbReference type="AlphaFoldDB" id="A0A226GVE4"/>
<keyword evidence="2" id="KW-1185">Reference proteome</keyword>
<dbReference type="OrthoDB" id="7342920at2"/>
<accession>A0A226GVE4</accession>